<feature type="region of interest" description="Disordered" evidence="1">
    <location>
        <begin position="121"/>
        <end position="142"/>
    </location>
</feature>
<evidence type="ECO:0000256" key="1">
    <source>
        <dbReference type="SAM" id="MobiDB-lite"/>
    </source>
</evidence>
<evidence type="ECO:0000313" key="3">
    <source>
        <dbReference type="Proteomes" id="UP001221142"/>
    </source>
</evidence>
<comment type="caution">
    <text evidence="2">The sequence shown here is derived from an EMBL/GenBank/DDBJ whole genome shotgun (WGS) entry which is preliminary data.</text>
</comment>
<evidence type="ECO:0000313" key="2">
    <source>
        <dbReference type="EMBL" id="KAJ7643609.1"/>
    </source>
</evidence>
<dbReference type="EMBL" id="JARKIF010000003">
    <property type="protein sequence ID" value="KAJ7643609.1"/>
    <property type="molecule type" value="Genomic_DNA"/>
</dbReference>
<accession>A0AAD7FWP1</accession>
<protein>
    <submittedName>
        <fullName evidence="2">Uncharacterized protein</fullName>
    </submittedName>
</protein>
<keyword evidence="3" id="KW-1185">Reference proteome</keyword>
<name>A0AAD7FWP1_9AGAR</name>
<gene>
    <name evidence="2" type="ORF">FB45DRAFT_861232</name>
</gene>
<dbReference type="AlphaFoldDB" id="A0AAD7FWP1"/>
<proteinExistence type="predicted"/>
<reference evidence="2" key="1">
    <citation type="submission" date="2023-03" db="EMBL/GenBank/DDBJ databases">
        <title>Massive genome expansion in bonnet fungi (Mycena s.s.) driven by repeated elements and novel gene families across ecological guilds.</title>
        <authorList>
            <consortium name="Lawrence Berkeley National Laboratory"/>
            <person name="Harder C.B."/>
            <person name="Miyauchi S."/>
            <person name="Viragh M."/>
            <person name="Kuo A."/>
            <person name="Thoen E."/>
            <person name="Andreopoulos B."/>
            <person name="Lu D."/>
            <person name="Skrede I."/>
            <person name="Drula E."/>
            <person name="Henrissat B."/>
            <person name="Morin E."/>
            <person name="Kohler A."/>
            <person name="Barry K."/>
            <person name="LaButti K."/>
            <person name="Morin E."/>
            <person name="Salamov A."/>
            <person name="Lipzen A."/>
            <person name="Mereny Z."/>
            <person name="Hegedus B."/>
            <person name="Baldrian P."/>
            <person name="Stursova M."/>
            <person name="Weitz H."/>
            <person name="Taylor A."/>
            <person name="Grigoriev I.V."/>
            <person name="Nagy L.G."/>
            <person name="Martin F."/>
            <person name="Kauserud H."/>
        </authorList>
    </citation>
    <scope>NUCLEOTIDE SEQUENCE</scope>
    <source>
        <strain evidence="2">9284</strain>
    </source>
</reference>
<organism evidence="2 3">
    <name type="scientific">Roridomyces roridus</name>
    <dbReference type="NCBI Taxonomy" id="1738132"/>
    <lineage>
        <taxon>Eukaryota</taxon>
        <taxon>Fungi</taxon>
        <taxon>Dikarya</taxon>
        <taxon>Basidiomycota</taxon>
        <taxon>Agaricomycotina</taxon>
        <taxon>Agaricomycetes</taxon>
        <taxon>Agaricomycetidae</taxon>
        <taxon>Agaricales</taxon>
        <taxon>Marasmiineae</taxon>
        <taxon>Mycenaceae</taxon>
        <taxon>Roridomyces</taxon>
    </lineage>
</organism>
<sequence>MLHGDGVHVSLSENHLPELSVGELRDLSTTRICRVSDVRVDSFASWVRVVVIKRVKQWEFRKGVERMKCISQESWIRARAPGTESAVQGKSEKWQSVTGAGDLARAQGARHKIAHKCRGTPLQRGTASKSEALEGTKRSAATGRQENLNTLNEALVALAKKIAWANAYRSVSKDGTTKSCRQAKMWVVRPGYGKSSLGFGPKNTRTSVAKGGFQTCRITNSLREAKVSKCVGMLHLELLPQDISFLRFKGAQILTSNIPSPAAARIQTFSASRESNSAALSNNKERKAIGLGCSVDGRGRKMGAVTL</sequence>
<dbReference type="Proteomes" id="UP001221142">
    <property type="component" value="Unassembled WGS sequence"/>
</dbReference>